<dbReference type="InterPro" id="IPR050602">
    <property type="entry name" value="Malonyl-ACP_OMT"/>
</dbReference>
<gene>
    <name evidence="5" type="ORF">ATO3_06050</name>
</gene>
<dbReference type="GO" id="GO:0008757">
    <property type="term" value="F:S-adenosylmethionine-dependent methyltransferase activity"/>
    <property type="evidence" value="ECO:0007669"/>
    <property type="project" value="InterPro"/>
</dbReference>
<evidence type="ECO:0000256" key="2">
    <source>
        <dbReference type="ARBA" id="ARBA00022679"/>
    </source>
</evidence>
<dbReference type="Gene3D" id="3.40.50.150">
    <property type="entry name" value="Vaccinia Virus protein VP39"/>
    <property type="match status" value="1"/>
</dbReference>
<protein>
    <submittedName>
        <fullName evidence="5">SAM-dependent methyltransferase</fullName>
    </submittedName>
</protein>
<evidence type="ECO:0000313" key="6">
    <source>
        <dbReference type="Proteomes" id="UP000215377"/>
    </source>
</evidence>
<keyword evidence="1 5" id="KW-0489">Methyltransferase</keyword>
<feature type="domain" description="Methyltransferase type 11" evidence="4">
    <location>
        <begin position="68"/>
        <end position="115"/>
    </location>
</feature>
<name>A0A225NN89_9RHOB</name>
<feature type="region of interest" description="Disordered" evidence="3">
    <location>
        <begin position="1"/>
        <end position="21"/>
    </location>
</feature>
<dbReference type="AlphaFoldDB" id="A0A225NN89"/>
<dbReference type="RefSeq" id="WP_088648931.1">
    <property type="nucleotide sequence ID" value="NZ_AQQR01000002.1"/>
</dbReference>
<comment type="caution">
    <text evidence="5">The sequence shown here is derived from an EMBL/GenBank/DDBJ whole genome shotgun (WGS) entry which is preliminary data.</text>
</comment>
<keyword evidence="6" id="KW-1185">Reference proteome</keyword>
<dbReference type="InterPro" id="IPR029063">
    <property type="entry name" value="SAM-dependent_MTases_sf"/>
</dbReference>
<proteinExistence type="predicted"/>
<dbReference type="InterPro" id="IPR013216">
    <property type="entry name" value="Methyltransf_11"/>
</dbReference>
<dbReference type="SUPFAM" id="SSF53335">
    <property type="entry name" value="S-adenosyl-L-methionine-dependent methyltransferases"/>
    <property type="match status" value="1"/>
</dbReference>
<sequence>MNAPRRLTDRPALDRHRERARARAEDPFLHRLARDEAQDRLALVNRTFTKLAVVSPFPELWDGTGARVVPDTEVLDLEPEAHDCVVHAMALHWADDPVGQLIQCRRALQPDGFMVAILPGGRSFQELRAVLAQAETELKGGLSPRVLPMADIRDLGALLQRAGMALPVADSDTFTLTYRDLPHLAADLRASGETNALEARLRGATPRGLFARAAELYGTIGATPDGRLAATLELITLTGWAPGPNQPQPLRPGSATERLADALNTSETRLPD</sequence>
<evidence type="ECO:0000259" key="4">
    <source>
        <dbReference type="Pfam" id="PF08241"/>
    </source>
</evidence>
<dbReference type="GO" id="GO:0032259">
    <property type="term" value="P:methylation"/>
    <property type="evidence" value="ECO:0007669"/>
    <property type="project" value="UniProtKB-KW"/>
</dbReference>
<dbReference type="PANTHER" id="PTHR13090">
    <property type="entry name" value="ARGININE-HYDROXYLASE NDUFAF5, MITOCHONDRIAL"/>
    <property type="match status" value="1"/>
</dbReference>
<reference evidence="5 6" key="1">
    <citation type="submission" date="2013-04" db="EMBL/GenBank/DDBJ databases">
        <title>Oceanicola sp. 22II1-22F33 Genome Sequencing.</title>
        <authorList>
            <person name="Lai Q."/>
            <person name="Li G."/>
            <person name="Shao Z."/>
        </authorList>
    </citation>
    <scope>NUCLEOTIDE SEQUENCE [LARGE SCALE GENOMIC DNA]</scope>
    <source>
        <strain evidence="5 6">22II1-22F33</strain>
    </source>
</reference>
<organism evidence="5 6">
    <name type="scientific">Marinibacterium profundimaris</name>
    <dbReference type="NCBI Taxonomy" id="1679460"/>
    <lineage>
        <taxon>Bacteria</taxon>
        <taxon>Pseudomonadati</taxon>
        <taxon>Pseudomonadota</taxon>
        <taxon>Alphaproteobacteria</taxon>
        <taxon>Rhodobacterales</taxon>
        <taxon>Paracoccaceae</taxon>
        <taxon>Marinibacterium</taxon>
    </lineage>
</organism>
<dbReference type="Pfam" id="PF08241">
    <property type="entry name" value="Methyltransf_11"/>
    <property type="match status" value="1"/>
</dbReference>
<evidence type="ECO:0000313" key="5">
    <source>
        <dbReference type="EMBL" id="OWU75759.1"/>
    </source>
</evidence>
<dbReference type="OrthoDB" id="9793723at2"/>
<dbReference type="Proteomes" id="UP000215377">
    <property type="component" value="Unassembled WGS sequence"/>
</dbReference>
<keyword evidence="2 5" id="KW-0808">Transferase</keyword>
<evidence type="ECO:0000256" key="1">
    <source>
        <dbReference type="ARBA" id="ARBA00022603"/>
    </source>
</evidence>
<evidence type="ECO:0000256" key="3">
    <source>
        <dbReference type="SAM" id="MobiDB-lite"/>
    </source>
</evidence>
<dbReference type="PANTHER" id="PTHR13090:SF1">
    <property type="entry name" value="ARGININE-HYDROXYLASE NDUFAF5, MITOCHONDRIAL"/>
    <property type="match status" value="1"/>
</dbReference>
<dbReference type="EMBL" id="AQQR01000002">
    <property type="protein sequence ID" value="OWU75759.1"/>
    <property type="molecule type" value="Genomic_DNA"/>
</dbReference>
<accession>A0A225NN89</accession>